<accession>A0A385EFD7</accession>
<dbReference type="GeneID" id="55001894"/>
<keyword evidence="1" id="KW-0489">Methyltransferase</keyword>
<dbReference type="Proteomes" id="UP000257648">
    <property type="component" value="Segment"/>
</dbReference>
<dbReference type="EMBL" id="MH412654">
    <property type="protein sequence ID" value="AXQ70513.1"/>
    <property type="molecule type" value="Genomic_DNA"/>
</dbReference>
<evidence type="ECO:0000313" key="2">
    <source>
        <dbReference type="Proteomes" id="UP000257648"/>
    </source>
</evidence>
<evidence type="ECO:0000313" key="1">
    <source>
        <dbReference type="EMBL" id="AXQ70513.1"/>
    </source>
</evidence>
<dbReference type="GO" id="GO:0032259">
    <property type="term" value="P:methylation"/>
    <property type="evidence" value="ECO:0007669"/>
    <property type="project" value="UniProtKB-KW"/>
</dbReference>
<name>A0A385EFD7_9CAUD</name>
<keyword evidence="1" id="KW-0808">Transferase</keyword>
<reference evidence="2" key="1">
    <citation type="submission" date="2018-05" db="EMBL/GenBank/DDBJ databases">
        <authorList>
            <person name="You S."/>
        </authorList>
    </citation>
    <scope>NUCLEOTIDE SEQUENCE [LARGE SCALE GENOMIC DNA]</scope>
</reference>
<keyword evidence="2" id="KW-1185">Reference proteome</keyword>
<dbReference type="KEGG" id="vg:55001894"/>
<sequence>MIETIEYQKKWYPKFQTEGNASQFAIPFAKHVCKGYGYDIGCMKKEWAFPNAVPIDLSFDNEWEANNLPPNVQPDYIFSSHCLEHVPDWVATMDYWYEKLKDGGTLFLYLPDFSQRYWRPWNNYKHKHVFTPEIIEAYMFDRGYKNIFVSGVDLNNAFMVMAEK</sequence>
<dbReference type="GO" id="GO:0008168">
    <property type="term" value="F:methyltransferase activity"/>
    <property type="evidence" value="ECO:0007669"/>
    <property type="project" value="UniProtKB-KW"/>
</dbReference>
<organism evidence="1 2">
    <name type="scientific">Synechococcus phage S-T4</name>
    <dbReference type="NCBI Taxonomy" id="2268578"/>
    <lineage>
        <taxon>Viruses</taxon>
        <taxon>Duplodnaviria</taxon>
        <taxon>Heunggongvirae</taxon>
        <taxon>Uroviricota</taxon>
        <taxon>Caudoviricetes</taxon>
        <taxon>Pantevenvirales</taxon>
        <taxon>Kyanoviridae</taxon>
        <taxon>Tamkungvirus</taxon>
        <taxon>Tamkungvirus ST4</taxon>
    </lineage>
</organism>
<dbReference type="InterPro" id="IPR029063">
    <property type="entry name" value="SAM-dependent_MTases_sf"/>
</dbReference>
<proteinExistence type="predicted"/>
<dbReference type="RefSeq" id="YP_009810872.1">
    <property type="nucleotide sequence ID" value="NC_048049.1"/>
</dbReference>
<dbReference type="Pfam" id="PF13489">
    <property type="entry name" value="Methyltransf_23"/>
    <property type="match status" value="1"/>
</dbReference>
<dbReference type="SUPFAM" id="SSF53335">
    <property type="entry name" value="S-adenosyl-L-methionine-dependent methyltransferases"/>
    <property type="match status" value="1"/>
</dbReference>
<protein>
    <submittedName>
        <fullName evidence="1">Methyltransferase type 11</fullName>
    </submittedName>
</protein>
<dbReference type="Gene3D" id="3.40.50.150">
    <property type="entry name" value="Vaccinia Virus protein VP39"/>
    <property type="match status" value="1"/>
</dbReference>